<dbReference type="CDD" id="cd06960">
    <property type="entry name" value="NR_DBD_HNF4A"/>
    <property type="match status" value="1"/>
</dbReference>
<comment type="caution">
    <text evidence="14">The sequence shown here is derived from an EMBL/GenBank/DDBJ whole genome shotgun (WGS) entry which is preliminary data.</text>
</comment>
<reference evidence="14 15" key="1">
    <citation type="submission" date="2019-12" db="EMBL/GenBank/DDBJ databases">
        <title>Chromosome-level assembly of the Caenorhabditis remanei genome.</title>
        <authorList>
            <person name="Teterina A.A."/>
            <person name="Willis J.H."/>
            <person name="Phillips P.C."/>
        </authorList>
    </citation>
    <scope>NUCLEOTIDE SEQUENCE [LARGE SCALE GENOMIC DNA]</scope>
    <source>
        <strain evidence="14 15">PX506</strain>
        <tissue evidence="14">Whole organism</tissue>
    </source>
</reference>
<dbReference type="EMBL" id="WUAV01000006">
    <property type="protein sequence ID" value="KAF1747418.1"/>
    <property type="molecule type" value="Genomic_DNA"/>
</dbReference>
<evidence type="ECO:0000259" key="12">
    <source>
        <dbReference type="PROSITE" id="PS51030"/>
    </source>
</evidence>
<evidence type="ECO:0000256" key="5">
    <source>
        <dbReference type="ARBA" id="ARBA00022833"/>
    </source>
</evidence>
<dbReference type="GeneID" id="9821454"/>
<dbReference type="InterPro" id="IPR035500">
    <property type="entry name" value="NHR-like_dom_sf"/>
</dbReference>
<evidence type="ECO:0000313" key="15">
    <source>
        <dbReference type="Proteomes" id="UP000483820"/>
    </source>
</evidence>
<dbReference type="AlphaFoldDB" id="A0A6A5FXM1"/>
<dbReference type="GO" id="GO:0005634">
    <property type="term" value="C:nucleus"/>
    <property type="evidence" value="ECO:0007669"/>
    <property type="project" value="UniProtKB-SubCell"/>
</dbReference>
<keyword evidence="4 11" id="KW-0863">Zinc-finger</keyword>
<keyword evidence="7 11" id="KW-0238">DNA-binding</keyword>
<dbReference type="FunFam" id="3.30.50.10:FF:000030">
    <property type="entry name" value="Nuclear Hormone Receptor family"/>
    <property type="match status" value="1"/>
</dbReference>
<dbReference type="InterPro" id="IPR056017">
    <property type="entry name" value="DUF7596"/>
</dbReference>
<dbReference type="CTD" id="9821454"/>
<evidence type="ECO:0000256" key="4">
    <source>
        <dbReference type="ARBA" id="ARBA00022771"/>
    </source>
</evidence>
<dbReference type="RefSeq" id="XP_003109736.2">
    <property type="nucleotide sequence ID" value="XM_003109688.2"/>
</dbReference>
<dbReference type="InterPro" id="IPR013088">
    <property type="entry name" value="Znf_NHR/GATA"/>
</dbReference>
<keyword evidence="3 11" id="KW-0479">Metal-binding</keyword>
<evidence type="ECO:0000256" key="1">
    <source>
        <dbReference type="ARBA" id="ARBA00004123"/>
    </source>
</evidence>
<feature type="domain" description="NR LBD" evidence="13">
    <location>
        <begin position="209"/>
        <end position="452"/>
    </location>
</feature>
<dbReference type="GO" id="GO:0003700">
    <property type="term" value="F:DNA-binding transcription factor activity"/>
    <property type="evidence" value="ECO:0007669"/>
    <property type="project" value="InterPro"/>
</dbReference>
<evidence type="ECO:0000256" key="6">
    <source>
        <dbReference type="ARBA" id="ARBA00023015"/>
    </source>
</evidence>
<dbReference type="Pfam" id="PF00105">
    <property type="entry name" value="zf-C4"/>
    <property type="match status" value="1"/>
</dbReference>
<evidence type="ECO:0000256" key="10">
    <source>
        <dbReference type="ARBA" id="ARBA00023242"/>
    </source>
</evidence>
<evidence type="ECO:0000313" key="14">
    <source>
        <dbReference type="EMBL" id="KAF1747418.1"/>
    </source>
</evidence>
<protein>
    <submittedName>
        <fullName evidence="14">Uncharacterized protein</fullName>
    </submittedName>
</protein>
<evidence type="ECO:0000259" key="13">
    <source>
        <dbReference type="PROSITE" id="PS51843"/>
    </source>
</evidence>
<dbReference type="PROSITE" id="PS51843">
    <property type="entry name" value="NR_LBD"/>
    <property type="match status" value="1"/>
</dbReference>
<dbReference type="SMART" id="SM00399">
    <property type="entry name" value="ZnF_C4"/>
    <property type="match status" value="1"/>
</dbReference>
<dbReference type="KEGG" id="crq:GCK72_023880"/>
<dbReference type="InterPro" id="IPR001628">
    <property type="entry name" value="Znf_hrmn_rcpt"/>
</dbReference>
<dbReference type="InterPro" id="IPR049636">
    <property type="entry name" value="HNF4-like_DBD"/>
</dbReference>
<dbReference type="Proteomes" id="UP000483820">
    <property type="component" value="Chromosome X"/>
</dbReference>
<keyword evidence="10 11" id="KW-0539">Nucleus</keyword>
<dbReference type="PANTHER" id="PTHR24083">
    <property type="entry name" value="NUCLEAR HORMONE RECEPTOR"/>
    <property type="match status" value="1"/>
</dbReference>
<dbReference type="PRINTS" id="PR00047">
    <property type="entry name" value="STROIDFINGER"/>
</dbReference>
<dbReference type="Pfam" id="PF24524">
    <property type="entry name" value="DUF7596"/>
    <property type="match status" value="1"/>
</dbReference>
<keyword evidence="6 11" id="KW-0805">Transcription regulation</keyword>
<name>A0A6A5FXM1_CAERE</name>
<proteinExistence type="inferred from homology"/>
<dbReference type="Gene3D" id="1.10.565.10">
    <property type="entry name" value="Retinoid X Receptor"/>
    <property type="match status" value="1"/>
</dbReference>
<comment type="similarity">
    <text evidence="2 11">Belongs to the nuclear hormone receptor family.</text>
</comment>
<dbReference type="SUPFAM" id="SSF48508">
    <property type="entry name" value="Nuclear receptor ligand-binding domain"/>
    <property type="match status" value="1"/>
</dbReference>
<accession>A0A6A5FXM1</accession>
<comment type="subcellular location">
    <subcellularLocation>
        <location evidence="1 11">Nucleus</location>
    </subcellularLocation>
</comment>
<dbReference type="InterPro" id="IPR000536">
    <property type="entry name" value="Nucl_hrmn_rcpt_lig-bd"/>
</dbReference>
<feature type="domain" description="Nuclear receptor" evidence="12">
    <location>
        <begin position="28"/>
        <end position="103"/>
    </location>
</feature>
<dbReference type="InterPro" id="IPR050274">
    <property type="entry name" value="Nuclear_hormone_rcpt_NR2"/>
</dbReference>
<evidence type="ECO:0000256" key="3">
    <source>
        <dbReference type="ARBA" id="ARBA00022723"/>
    </source>
</evidence>
<dbReference type="Gene3D" id="3.40.630.90">
    <property type="match status" value="1"/>
</dbReference>
<sequence length="808" mass="91772">MLVPPVSMIMYHELPSIKNKKREKIPEGTLCVVCSDLASGIHYSVASCNGCKTFFRRALVNKQTFTCQFTGDCVVGKSVRCVCRSCRLKKCFDMGMDPKAIQHDRDKIRYTKALKKKREEEKRLKEVIIKEDIGSPQSIASDTYINTSTPSSSTMVNCMVEHDHPSLDPDAQNDVKSIIDDLLRIETKVKSLRNSFRFESHPSATSCMYSSCLLDDVSYMEENTMPQESTVEPFECSLENLREWFVRDLSLMLEWGKCLPIMEGLLLNDKLALMKAFAPIFPLIQLAFYTKNEFECDIVIKLEPDCTPKPIPERLNYPDGSFIEKGGKPANSWEEMHAMLIDGCYKMMRQLKIKESTFVLYKLLLFHNPDAEGLSSLGKKTIECERMRLLTQMYCYLSTERGREAQTIFSNLLMMSATLSKTASFIKRVFDFNHIFNRTNDLIDQLIIVGLNMLHSTALVDIVNKTLPYQALGDSLLPVNNNAEFMSHTNALTVTFCHDEQPVAFGSIVKCNERQAYVMLGEIDKKFEDKTIWIEEVSVENKLNYVYKASLTGLISSRLVLIKLVYTALFQITKSVPLIDYSGECHFEQTFRNREEKPVHLHLLDLLINKSVGLVDMDISKNITVDFEKYSNFASWRDTVGFVVGDKHLFERITVNRFELLSFASDNTDVTVEDVNVEKLTDVLDYDGEVSIYDREEFLTALLKTGGVSAKVAKENGQVTGYIVNTKDNVLQCYGENEKAQKALFSSAAANMSAKVNMYVRKESSPLIEQLSQAAETKIPITRLNTRVIINTVKFSKVACLNMGLHLF</sequence>
<dbReference type="GO" id="GO:0008270">
    <property type="term" value="F:zinc ion binding"/>
    <property type="evidence" value="ECO:0007669"/>
    <property type="project" value="UniProtKB-KW"/>
</dbReference>
<dbReference type="PROSITE" id="PS00031">
    <property type="entry name" value="NUCLEAR_REC_DBD_1"/>
    <property type="match status" value="1"/>
</dbReference>
<keyword evidence="8 11" id="KW-0804">Transcription</keyword>
<evidence type="ECO:0000256" key="2">
    <source>
        <dbReference type="ARBA" id="ARBA00005993"/>
    </source>
</evidence>
<keyword evidence="9 11" id="KW-0675">Receptor</keyword>
<evidence type="ECO:0000256" key="7">
    <source>
        <dbReference type="ARBA" id="ARBA00023125"/>
    </source>
</evidence>
<organism evidence="14 15">
    <name type="scientific">Caenorhabditis remanei</name>
    <name type="common">Caenorhabditis vulgaris</name>
    <dbReference type="NCBI Taxonomy" id="31234"/>
    <lineage>
        <taxon>Eukaryota</taxon>
        <taxon>Metazoa</taxon>
        <taxon>Ecdysozoa</taxon>
        <taxon>Nematoda</taxon>
        <taxon>Chromadorea</taxon>
        <taxon>Rhabditida</taxon>
        <taxon>Rhabditina</taxon>
        <taxon>Rhabditomorpha</taxon>
        <taxon>Rhabditoidea</taxon>
        <taxon>Rhabditidae</taxon>
        <taxon>Peloderinae</taxon>
        <taxon>Caenorhabditis</taxon>
    </lineage>
</organism>
<evidence type="ECO:0000256" key="9">
    <source>
        <dbReference type="ARBA" id="ARBA00023170"/>
    </source>
</evidence>
<evidence type="ECO:0000256" key="11">
    <source>
        <dbReference type="RuleBase" id="RU004334"/>
    </source>
</evidence>
<evidence type="ECO:0000256" key="8">
    <source>
        <dbReference type="ARBA" id="ARBA00023163"/>
    </source>
</evidence>
<dbReference type="Pfam" id="PF00104">
    <property type="entry name" value="Hormone_recep"/>
    <property type="match status" value="1"/>
</dbReference>
<dbReference type="SMART" id="SM00430">
    <property type="entry name" value="HOLI"/>
    <property type="match status" value="1"/>
</dbReference>
<dbReference type="Gene3D" id="3.30.50.10">
    <property type="entry name" value="Erythroid Transcription Factor GATA-1, subunit A"/>
    <property type="match status" value="1"/>
</dbReference>
<gene>
    <name evidence="14" type="ORF">GCK72_023880</name>
</gene>
<dbReference type="GO" id="GO:0000978">
    <property type="term" value="F:RNA polymerase II cis-regulatory region sequence-specific DNA binding"/>
    <property type="evidence" value="ECO:0007669"/>
    <property type="project" value="InterPro"/>
</dbReference>
<dbReference type="PROSITE" id="PS51030">
    <property type="entry name" value="NUCLEAR_REC_DBD_2"/>
    <property type="match status" value="1"/>
</dbReference>
<keyword evidence="5 11" id="KW-0862">Zinc</keyword>
<dbReference type="SUPFAM" id="SSF57716">
    <property type="entry name" value="Glucocorticoid receptor-like (DNA-binding domain)"/>
    <property type="match status" value="1"/>
</dbReference>